<organism evidence="3 4">
    <name type="scientific">Actibacterium lipolyticum</name>
    <dbReference type="NCBI Taxonomy" id="1524263"/>
    <lineage>
        <taxon>Bacteria</taxon>
        <taxon>Pseudomonadati</taxon>
        <taxon>Pseudomonadota</taxon>
        <taxon>Alphaproteobacteria</taxon>
        <taxon>Rhodobacterales</taxon>
        <taxon>Roseobacteraceae</taxon>
        <taxon>Actibacterium</taxon>
    </lineage>
</organism>
<dbReference type="Pfam" id="PF01370">
    <property type="entry name" value="Epimerase"/>
    <property type="match status" value="1"/>
</dbReference>
<protein>
    <submittedName>
        <fullName evidence="3">3 beta-hydroxysteroid dehydrogenase/Delta 5--&gt;4-isomerase</fullName>
    </submittedName>
</protein>
<evidence type="ECO:0000313" key="3">
    <source>
        <dbReference type="EMBL" id="SMX34730.1"/>
    </source>
</evidence>
<evidence type="ECO:0000256" key="1">
    <source>
        <dbReference type="SAM" id="MobiDB-lite"/>
    </source>
</evidence>
<reference evidence="4" key="1">
    <citation type="submission" date="2017-05" db="EMBL/GenBank/DDBJ databases">
        <authorList>
            <person name="Rodrigo-Torres L."/>
            <person name="Arahal R. D."/>
            <person name="Lucena T."/>
        </authorList>
    </citation>
    <scope>NUCLEOTIDE SEQUENCE [LARGE SCALE GENOMIC DNA]</scope>
    <source>
        <strain evidence="4">CECT 8621</strain>
    </source>
</reference>
<feature type="domain" description="NAD-dependent epimerase/dehydratase" evidence="2">
    <location>
        <begin position="530"/>
        <end position="759"/>
    </location>
</feature>
<dbReference type="InterPro" id="IPR050177">
    <property type="entry name" value="Lipid_A_modif_metabolic_enz"/>
</dbReference>
<sequence>MTKADQNMTGDAIGKVEAELGQGADVSDKSGTGLTAGNFRQLAKNGIGDPANAYVHGMEWYDGKLYCGMTRNSFKLLKLFPPIDPPALDPWPVDVPPKVQDLDMQGQIWRWTPETDEWELAYRSPLIDGKHGEPAPRDLGYRGMEVFQGKSDSKPMLYASTMSTVLRGCAAHVLRSEDGLNFEPACEPGIGNDNISTFRELVGFDGYLYAPPAGEGIQFNSNRTGVLMRSNDPKPGNWEVAGDLGFGDSKNNGIFMMTVANNQLYAGTFNNYEGYQVWTTPPCGDGPLQWRKVIDKGAHRGPLSEIAMGMVEFNGALYVGSSIQNGGYDRTNLVGPAAGEVIRIWPDDSWDLLVGMPRETPDGMKYPLSGIGPGFDNIFSGYTWRMCVHDGWLYVTTFDWSVFLQYAHRPSPTAKKLVDAVSFEQMAEVGSGFEMWRTKDGVNWMPVTINGMNNPYNYGGRTMVSTPKGLAVGTANVFGGKSPARFASRWEYIENPDGGTEVFLGDPGTTSYVIPKPKKDKAKTVDIAATGATGYIGRHLVPKLLDAGYTLRLLTLPGTRDDIPAHKNLEVIEGTLEDPATLAKLVDGAGIVLHMAARLAGACTLEQLRETNVEGTHNLIRACSDSKALKRFVFCSSVAAYQNQFNEKEWPIHESHPLRVDGGHDLADYGMTKIASENLARFYSNKHGYEHSILRFALVYGVGDPLVDLMARKNAPEPDFGQGQGGEQPRQFVHIDDAVEAIARACFEDGAKNETFNVAGPDVITYRDVGRMTRIAIGTPSNDDLDPDRTRVWRRYVQQYDISKGKNKLGFYPSVPFAEGLRQIIEAAQAEGALPRPNDKVTRETAKNTGFQADFANPSRKEGKRNEASAKPKSISEPKKQIAN</sequence>
<dbReference type="InterPro" id="IPR001509">
    <property type="entry name" value="Epimerase_deHydtase"/>
</dbReference>
<feature type="compositionally biased region" description="Basic and acidic residues" evidence="1">
    <location>
        <begin position="859"/>
        <end position="884"/>
    </location>
</feature>
<feature type="compositionally biased region" description="Basic and acidic residues" evidence="1">
    <location>
        <begin position="837"/>
        <end position="846"/>
    </location>
</feature>
<accession>A0A238JVQ6</accession>
<dbReference type="Proteomes" id="UP000202922">
    <property type="component" value="Unassembled WGS sequence"/>
</dbReference>
<dbReference type="EMBL" id="FXYE01000001">
    <property type="protein sequence ID" value="SMX34730.1"/>
    <property type="molecule type" value="Genomic_DNA"/>
</dbReference>
<dbReference type="Gene3D" id="3.40.50.720">
    <property type="entry name" value="NAD(P)-binding Rossmann-like Domain"/>
    <property type="match status" value="1"/>
</dbReference>
<name>A0A238JVQ6_9RHOB</name>
<gene>
    <name evidence="3" type="ORF">COL8621_01460</name>
</gene>
<dbReference type="AlphaFoldDB" id="A0A238JVQ6"/>
<dbReference type="InterPro" id="IPR036291">
    <property type="entry name" value="NAD(P)-bd_dom_sf"/>
</dbReference>
<proteinExistence type="predicted"/>
<keyword evidence="4" id="KW-1185">Reference proteome</keyword>
<dbReference type="GO" id="GO:0016853">
    <property type="term" value="F:isomerase activity"/>
    <property type="evidence" value="ECO:0007669"/>
    <property type="project" value="UniProtKB-KW"/>
</dbReference>
<evidence type="ECO:0000313" key="4">
    <source>
        <dbReference type="Proteomes" id="UP000202922"/>
    </source>
</evidence>
<dbReference type="PANTHER" id="PTHR43245">
    <property type="entry name" value="BIFUNCTIONAL POLYMYXIN RESISTANCE PROTEIN ARNA"/>
    <property type="match status" value="1"/>
</dbReference>
<keyword evidence="3" id="KW-0413">Isomerase</keyword>
<feature type="region of interest" description="Disordered" evidence="1">
    <location>
        <begin position="834"/>
        <end position="884"/>
    </location>
</feature>
<dbReference type="SUPFAM" id="SSF51735">
    <property type="entry name" value="NAD(P)-binding Rossmann-fold domains"/>
    <property type="match status" value="1"/>
</dbReference>
<evidence type="ECO:0000259" key="2">
    <source>
        <dbReference type="Pfam" id="PF01370"/>
    </source>
</evidence>